<dbReference type="PANTHER" id="PTHR43884">
    <property type="entry name" value="ACYL-COA DEHYDROGENASE"/>
    <property type="match status" value="1"/>
</dbReference>
<dbReference type="STRING" id="168276.SAMN05444580_101528"/>
<dbReference type="Gene3D" id="1.20.140.10">
    <property type="entry name" value="Butyryl-CoA Dehydrogenase, subunit A, domain 3"/>
    <property type="match status" value="1"/>
</dbReference>
<keyword evidence="3" id="KW-0285">Flavoprotein</keyword>
<feature type="domain" description="Acyl-CoA dehydrogenase/oxidase N-terminal" evidence="7">
    <location>
        <begin position="8"/>
        <end position="107"/>
    </location>
</feature>
<dbReference type="InterPro" id="IPR013786">
    <property type="entry name" value="AcylCoA_DH/ox_N"/>
</dbReference>
<feature type="domain" description="Acyl-CoA dehydrogenase/oxidase C-terminal" evidence="6">
    <location>
        <begin position="224"/>
        <end position="336"/>
    </location>
</feature>
<evidence type="ECO:0008006" key="10">
    <source>
        <dbReference type="Google" id="ProtNLM"/>
    </source>
</evidence>
<evidence type="ECO:0000256" key="1">
    <source>
        <dbReference type="ARBA" id="ARBA00001974"/>
    </source>
</evidence>
<dbReference type="EMBL" id="FNAB01000001">
    <property type="protein sequence ID" value="SDC66683.1"/>
    <property type="molecule type" value="Genomic_DNA"/>
</dbReference>
<reference evidence="8 9" key="1">
    <citation type="submission" date="2016-10" db="EMBL/GenBank/DDBJ databases">
        <authorList>
            <person name="de Groot N.N."/>
        </authorList>
    </citation>
    <scope>NUCLEOTIDE SEQUENCE [LARGE SCALE GENOMIC DNA]</scope>
    <source>
        <strain evidence="8 9">JCM 11308</strain>
    </source>
</reference>
<dbReference type="AlphaFoldDB" id="A0A1G6NFS1"/>
<evidence type="ECO:0000259" key="6">
    <source>
        <dbReference type="Pfam" id="PF00441"/>
    </source>
</evidence>
<evidence type="ECO:0000259" key="7">
    <source>
        <dbReference type="Pfam" id="PF02771"/>
    </source>
</evidence>
<dbReference type="PANTHER" id="PTHR43884:SF20">
    <property type="entry name" value="ACYL-COA DEHYDROGENASE FADE28"/>
    <property type="match status" value="1"/>
</dbReference>
<dbReference type="Proteomes" id="UP000199417">
    <property type="component" value="Unassembled WGS sequence"/>
</dbReference>
<protein>
    <recommendedName>
        <fullName evidence="10">Acyl-CoA dehydrogenase</fullName>
    </recommendedName>
</protein>
<dbReference type="InterPro" id="IPR009100">
    <property type="entry name" value="AcylCoA_DH/oxidase_NM_dom_sf"/>
</dbReference>
<name>A0A1G6NFS1_9NOCA</name>
<dbReference type="InterPro" id="IPR009075">
    <property type="entry name" value="AcylCo_DH/oxidase_C"/>
</dbReference>
<sequence length="369" mass="37772">MDFTFGSEQQAVAEVAAAVLQTAASAETLAAMDRGAPVWDTTLWQRLADEGVLSLALPGSLGGDDLGIGEIGVLLGEVGRCAAQVPVLETLGFGVLPLLALGADPQRFLSGVAGGAILTAALAEPGAPLPAIPATAATADGDGYVVNGRKVGVRYAEQAAFVLVPTSAGVAVVAPDADGVTLTRTFTASLAPEYTMVLENVRIDSGALLTGIPVAQVYRIALAAVAAQAAGLGTGMTNLTAKYVTGREQFGKPIAVFQAVSQQLADSYVTARTLELAARSACWRLAEGLDATEDTSVAAYWLAEQLPVSMQQCSHMHGGMGADVTYPAHLYYEQTKDLVRLVGGPASRLSILGALSARDLGVEAACSSI</sequence>
<dbReference type="RefSeq" id="WP_072843196.1">
    <property type="nucleotide sequence ID" value="NZ_FNAB01000001.1"/>
</dbReference>
<dbReference type="SUPFAM" id="SSF56645">
    <property type="entry name" value="Acyl-CoA dehydrogenase NM domain-like"/>
    <property type="match status" value="1"/>
</dbReference>
<accession>A0A1G6NFS1</accession>
<dbReference type="InterPro" id="IPR037069">
    <property type="entry name" value="AcylCoA_DH/ox_N_sf"/>
</dbReference>
<keyword evidence="5" id="KW-0560">Oxidoreductase</keyword>
<gene>
    <name evidence="8" type="ORF">SAMN05444580_101528</name>
</gene>
<keyword evidence="4" id="KW-0274">FAD</keyword>
<dbReference type="Pfam" id="PF02771">
    <property type="entry name" value="Acyl-CoA_dh_N"/>
    <property type="match status" value="1"/>
</dbReference>
<dbReference type="InterPro" id="IPR036250">
    <property type="entry name" value="AcylCo_DH-like_C"/>
</dbReference>
<evidence type="ECO:0000256" key="5">
    <source>
        <dbReference type="ARBA" id="ARBA00023002"/>
    </source>
</evidence>
<dbReference type="GO" id="GO:0050660">
    <property type="term" value="F:flavin adenine dinucleotide binding"/>
    <property type="evidence" value="ECO:0007669"/>
    <property type="project" value="InterPro"/>
</dbReference>
<comment type="cofactor">
    <cofactor evidence="1">
        <name>FAD</name>
        <dbReference type="ChEBI" id="CHEBI:57692"/>
    </cofactor>
</comment>
<dbReference type="GO" id="GO:0003995">
    <property type="term" value="F:acyl-CoA dehydrogenase activity"/>
    <property type="evidence" value="ECO:0007669"/>
    <property type="project" value="TreeGrafter"/>
</dbReference>
<keyword evidence="9" id="KW-1185">Reference proteome</keyword>
<evidence type="ECO:0000256" key="3">
    <source>
        <dbReference type="ARBA" id="ARBA00022630"/>
    </source>
</evidence>
<dbReference type="Gene3D" id="1.10.540.10">
    <property type="entry name" value="Acyl-CoA dehydrogenase/oxidase, N-terminal domain"/>
    <property type="match status" value="1"/>
</dbReference>
<proteinExistence type="inferred from homology"/>
<evidence type="ECO:0000313" key="8">
    <source>
        <dbReference type="EMBL" id="SDC66683.1"/>
    </source>
</evidence>
<dbReference type="InterPro" id="IPR046373">
    <property type="entry name" value="Acyl-CoA_Oxase/DH_mid-dom_sf"/>
</dbReference>
<dbReference type="SUPFAM" id="SSF47203">
    <property type="entry name" value="Acyl-CoA dehydrogenase C-terminal domain-like"/>
    <property type="match status" value="1"/>
</dbReference>
<evidence type="ECO:0000313" key="9">
    <source>
        <dbReference type="Proteomes" id="UP000199417"/>
    </source>
</evidence>
<evidence type="ECO:0000256" key="4">
    <source>
        <dbReference type="ARBA" id="ARBA00022827"/>
    </source>
</evidence>
<organism evidence="8 9">
    <name type="scientific">Rhodococcus tukisamuensis</name>
    <dbReference type="NCBI Taxonomy" id="168276"/>
    <lineage>
        <taxon>Bacteria</taxon>
        <taxon>Bacillati</taxon>
        <taxon>Actinomycetota</taxon>
        <taxon>Actinomycetes</taxon>
        <taxon>Mycobacteriales</taxon>
        <taxon>Nocardiaceae</taxon>
        <taxon>Rhodococcus</taxon>
    </lineage>
</organism>
<evidence type="ECO:0000256" key="2">
    <source>
        <dbReference type="ARBA" id="ARBA00009347"/>
    </source>
</evidence>
<dbReference type="Gene3D" id="2.40.110.10">
    <property type="entry name" value="Butyryl-CoA Dehydrogenase, subunit A, domain 2"/>
    <property type="match status" value="1"/>
</dbReference>
<dbReference type="Pfam" id="PF00441">
    <property type="entry name" value="Acyl-CoA_dh_1"/>
    <property type="match status" value="1"/>
</dbReference>
<comment type="similarity">
    <text evidence="2">Belongs to the acyl-CoA dehydrogenase family.</text>
</comment>